<dbReference type="Proteomes" id="UP000799438">
    <property type="component" value="Unassembled WGS sequence"/>
</dbReference>
<feature type="compositionally biased region" description="Low complexity" evidence="1">
    <location>
        <begin position="27"/>
        <end position="41"/>
    </location>
</feature>
<organism evidence="2 3">
    <name type="scientific">Aplosporella prunicola CBS 121167</name>
    <dbReference type="NCBI Taxonomy" id="1176127"/>
    <lineage>
        <taxon>Eukaryota</taxon>
        <taxon>Fungi</taxon>
        <taxon>Dikarya</taxon>
        <taxon>Ascomycota</taxon>
        <taxon>Pezizomycotina</taxon>
        <taxon>Dothideomycetes</taxon>
        <taxon>Dothideomycetes incertae sedis</taxon>
        <taxon>Botryosphaeriales</taxon>
        <taxon>Aplosporellaceae</taxon>
        <taxon>Aplosporella</taxon>
    </lineage>
</organism>
<sequence length="158" mass="17159">MPCPCRRLPLGPWLVQPTYSPHHPTSRPRLPVPSSVRPSVRGRGAAGISISKQASKQALRNPHQNVIGSVQPRPSPIRTTPTPTTSTNINQPQTQPRTQVQTHAHRKHRAPVAGWLASPSTYPRTHGVARQRAGLGSGTRKTKDQSSRQRAPLAPALS</sequence>
<evidence type="ECO:0000256" key="1">
    <source>
        <dbReference type="SAM" id="MobiDB-lite"/>
    </source>
</evidence>
<accession>A0A6A6BPA1</accession>
<feature type="compositionally biased region" description="Polar residues" evidence="1">
    <location>
        <begin position="50"/>
        <end position="68"/>
    </location>
</feature>
<protein>
    <submittedName>
        <fullName evidence="2">Uncharacterized protein</fullName>
    </submittedName>
</protein>
<proteinExistence type="predicted"/>
<name>A0A6A6BPA1_9PEZI</name>
<dbReference type="GeneID" id="54297227"/>
<gene>
    <name evidence="2" type="ORF">K452DRAFT_283192</name>
</gene>
<evidence type="ECO:0000313" key="2">
    <source>
        <dbReference type="EMBL" id="KAF2145896.1"/>
    </source>
</evidence>
<dbReference type="RefSeq" id="XP_033401608.1">
    <property type="nucleotide sequence ID" value="XM_033539731.1"/>
</dbReference>
<keyword evidence="3" id="KW-1185">Reference proteome</keyword>
<dbReference type="EMBL" id="ML995476">
    <property type="protein sequence ID" value="KAF2145896.1"/>
    <property type="molecule type" value="Genomic_DNA"/>
</dbReference>
<dbReference type="AlphaFoldDB" id="A0A6A6BPA1"/>
<feature type="compositionally biased region" description="Low complexity" evidence="1">
    <location>
        <begin position="76"/>
        <end position="102"/>
    </location>
</feature>
<evidence type="ECO:0000313" key="3">
    <source>
        <dbReference type="Proteomes" id="UP000799438"/>
    </source>
</evidence>
<reference evidence="2" key="1">
    <citation type="journal article" date="2020" name="Stud. Mycol.">
        <title>101 Dothideomycetes genomes: a test case for predicting lifestyles and emergence of pathogens.</title>
        <authorList>
            <person name="Haridas S."/>
            <person name="Albert R."/>
            <person name="Binder M."/>
            <person name="Bloem J."/>
            <person name="Labutti K."/>
            <person name="Salamov A."/>
            <person name="Andreopoulos B."/>
            <person name="Baker S."/>
            <person name="Barry K."/>
            <person name="Bills G."/>
            <person name="Bluhm B."/>
            <person name="Cannon C."/>
            <person name="Castanera R."/>
            <person name="Culley D."/>
            <person name="Daum C."/>
            <person name="Ezra D."/>
            <person name="Gonzalez J."/>
            <person name="Henrissat B."/>
            <person name="Kuo A."/>
            <person name="Liang C."/>
            <person name="Lipzen A."/>
            <person name="Lutzoni F."/>
            <person name="Magnuson J."/>
            <person name="Mondo S."/>
            <person name="Nolan M."/>
            <person name="Ohm R."/>
            <person name="Pangilinan J."/>
            <person name="Park H.-J."/>
            <person name="Ramirez L."/>
            <person name="Alfaro M."/>
            <person name="Sun H."/>
            <person name="Tritt A."/>
            <person name="Yoshinaga Y."/>
            <person name="Zwiers L.-H."/>
            <person name="Turgeon B."/>
            <person name="Goodwin S."/>
            <person name="Spatafora J."/>
            <person name="Crous P."/>
            <person name="Grigoriev I."/>
        </authorList>
    </citation>
    <scope>NUCLEOTIDE SEQUENCE</scope>
    <source>
        <strain evidence="2">CBS 121167</strain>
    </source>
</reference>
<feature type="region of interest" description="Disordered" evidence="1">
    <location>
        <begin position="16"/>
        <end position="158"/>
    </location>
</feature>